<sequence length="364" mass="38587">MHKILLFGLWPILFLPIALPSFAASPFDRAQATSLVSAGAAHGLLLDIVSVPGSSRLIAVGEQGSILFSDDQGQQWQQAKAPVAVLLTAVQMVTSQQGWAVGHDGVVLHTGDGGLSWQVQLSGQDLLRVQQQGLQQALDVAEQTENAAQSDDLQWLLEDVEFALDDGAMPTLLDLYFIDEQRGFVAGAYGRMFATLDGGNNWVSLGDRLPNPDRMHLNSLLLSTSGRLLVAGEAGLLVYSDDLGESWQTAESPYEGSFFALAERDRLYVLGLRGHLFSSADGVNWQAESAGTDATLNAAVSASGKLYLLGQGGLVMKHQNNGFTPVSSQSRNSFAAGVLLDGRLILAGEGGITTLPLAEQGGAQ</sequence>
<dbReference type="PANTHER" id="PTHR47199:SF2">
    <property type="entry name" value="PHOTOSYSTEM II STABILITY_ASSEMBLY FACTOR HCF136, CHLOROPLASTIC"/>
    <property type="match status" value="1"/>
</dbReference>
<organism evidence="5 6">
    <name type="scientific">Marinobacterium stanieri</name>
    <dbReference type="NCBI Taxonomy" id="49186"/>
    <lineage>
        <taxon>Bacteria</taxon>
        <taxon>Pseudomonadati</taxon>
        <taxon>Pseudomonadota</taxon>
        <taxon>Gammaproteobacteria</taxon>
        <taxon>Oceanospirillales</taxon>
        <taxon>Oceanospirillaceae</taxon>
        <taxon>Marinobacterium</taxon>
    </lineage>
</organism>
<evidence type="ECO:0000313" key="5">
    <source>
        <dbReference type="EMBL" id="SIQ23026.1"/>
    </source>
</evidence>
<evidence type="ECO:0000256" key="2">
    <source>
        <dbReference type="ARBA" id="ARBA00023276"/>
    </source>
</evidence>
<evidence type="ECO:0000256" key="1">
    <source>
        <dbReference type="ARBA" id="ARBA00022531"/>
    </source>
</evidence>
<dbReference type="Pfam" id="PF14870">
    <property type="entry name" value="PSII_BNR"/>
    <property type="match status" value="2"/>
</dbReference>
<dbReference type="PANTHER" id="PTHR47199">
    <property type="entry name" value="PHOTOSYSTEM II STABILITY/ASSEMBLY FACTOR HCF136, CHLOROPLASTIC"/>
    <property type="match status" value="1"/>
</dbReference>
<name>A0A1N6R316_9GAMM</name>
<feature type="domain" description="Photosynthesis system II assembly factor Ycf48/Hcf136-like" evidence="4">
    <location>
        <begin position="57"/>
        <end position="121"/>
    </location>
</feature>
<feature type="signal peptide" evidence="3">
    <location>
        <begin position="1"/>
        <end position="23"/>
    </location>
</feature>
<dbReference type="SUPFAM" id="SSF110296">
    <property type="entry name" value="Oligoxyloglucan reducing end-specific cellobiohydrolase"/>
    <property type="match status" value="1"/>
</dbReference>
<dbReference type="eggNOG" id="COG4447">
    <property type="taxonomic scope" value="Bacteria"/>
</dbReference>
<dbReference type="GO" id="GO:0015979">
    <property type="term" value="P:photosynthesis"/>
    <property type="evidence" value="ECO:0007669"/>
    <property type="project" value="UniProtKB-KW"/>
</dbReference>
<feature type="domain" description="Photosynthesis system II assembly factor Ycf48/Hcf136-like" evidence="4">
    <location>
        <begin position="170"/>
        <end position="249"/>
    </location>
</feature>
<evidence type="ECO:0000259" key="4">
    <source>
        <dbReference type="Pfam" id="PF14870"/>
    </source>
</evidence>
<dbReference type="Gene3D" id="2.130.10.10">
    <property type="entry name" value="YVTN repeat-like/Quinoprotein amine dehydrogenase"/>
    <property type="match status" value="2"/>
</dbReference>
<dbReference type="STRING" id="49186.SAMN05421647_10372"/>
<protein>
    <recommendedName>
        <fullName evidence="4">Photosynthesis system II assembly factor Ycf48/Hcf136-like domain-containing protein</fullName>
    </recommendedName>
</protein>
<keyword evidence="6" id="KW-1185">Reference proteome</keyword>
<keyword evidence="2" id="KW-0604">Photosystem II</keyword>
<dbReference type="EMBL" id="FTMN01000003">
    <property type="protein sequence ID" value="SIQ23026.1"/>
    <property type="molecule type" value="Genomic_DNA"/>
</dbReference>
<gene>
    <name evidence="5" type="ORF">SAMN05421647_10372</name>
</gene>
<dbReference type="InterPro" id="IPR015943">
    <property type="entry name" value="WD40/YVTN_repeat-like_dom_sf"/>
</dbReference>
<keyword evidence="1" id="KW-0602">Photosynthesis</keyword>
<dbReference type="AlphaFoldDB" id="A0A1N6R316"/>
<dbReference type="RefSeq" id="WP_076462228.1">
    <property type="nucleotide sequence ID" value="NZ_FTMN01000003.1"/>
</dbReference>
<accession>A0A1N6R316</accession>
<dbReference type="GO" id="GO:0009523">
    <property type="term" value="C:photosystem II"/>
    <property type="evidence" value="ECO:0007669"/>
    <property type="project" value="UniProtKB-KW"/>
</dbReference>
<dbReference type="Proteomes" id="UP000186895">
    <property type="component" value="Unassembled WGS sequence"/>
</dbReference>
<keyword evidence="3" id="KW-0732">Signal</keyword>
<feature type="chain" id="PRO_5012703892" description="Photosynthesis system II assembly factor Ycf48/Hcf136-like domain-containing protein" evidence="3">
    <location>
        <begin position="24"/>
        <end position="364"/>
    </location>
</feature>
<evidence type="ECO:0000256" key="3">
    <source>
        <dbReference type="SAM" id="SignalP"/>
    </source>
</evidence>
<dbReference type="InterPro" id="IPR028203">
    <property type="entry name" value="PSII_CF48-like_dom"/>
</dbReference>
<proteinExistence type="predicted"/>
<reference evidence="5 6" key="1">
    <citation type="submission" date="2017-01" db="EMBL/GenBank/DDBJ databases">
        <authorList>
            <person name="Mah S.A."/>
            <person name="Swanson W.J."/>
            <person name="Moy G.W."/>
            <person name="Vacquier V.D."/>
        </authorList>
    </citation>
    <scope>NUCLEOTIDE SEQUENCE [LARGE SCALE GENOMIC DNA]</scope>
    <source>
        <strain evidence="5 6">DSM 7027</strain>
    </source>
</reference>
<evidence type="ECO:0000313" key="6">
    <source>
        <dbReference type="Proteomes" id="UP000186895"/>
    </source>
</evidence>